<evidence type="ECO:0000313" key="4">
    <source>
        <dbReference type="EMBL" id="ATG55786.1"/>
    </source>
</evidence>
<dbReference type="PRINTS" id="PR00080">
    <property type="entry name" value="SDRFAMILY"/>
</dbReference>
<accession>A0A291H0A3</accession>
<comment type="similarity">
    <text evidence="1 3">Belongs to the short-chain dehydrogenases/reductases (SDR) family.</text>
</comment>
<dbReference type="Gene3D" id="3.40.50.720">
    <property type="entry name" value="NAD(P)-binding Rossmann-like Domain"/>
    <property type="match status" value="1"/>
</dbReference>
<dbReference type="InterPro" id="IPR002347">
    <property type="entry name" value="SDR_fam"/>
</dbReference>
<keyword evidence="2" id="KW-0560">Oxidoreductase</keyword>
<dbReference type="PANTHER" id="PTHR43639">
    <property type="entry name" value="OXIDOREDUCTASE, SHORT-CHAIN DEHYDROGENASE/REDUCTASE FAMILY (AFU_ORTHOLOGUE AFUA_5G02870)"/>
    <property type="match status" value="1"/>
</dbReference>
<dbReference type="Pfam" id="PF00106">
    <property type="entry name" value="adh_short"/>
    <property type="match status" value="1"/>
</dbReference>
<dbReference type="RefSeq" id="WP_096800246.1">
    <property type="nucleotide sequence ID" value="NZ_CP023564.1"/>
</dbReference>
<name>A0A291H0A3_9MICO</name>
<keyword evidence="5" id="KW-1185">Reference proteome</keyword>
<dbReference type="EMBL" id="CP023564">
    <property type="protein sequence ID" value="ATG55786.1"/>
    <property type="molecule type" value="Genomic_DNA"/>
</dbReference>
<dbReference type="CDD" id="cd05233">
    <property type="entry name" value="SDR_c"/>
    <property type="match status" value="1"/>
</dbReference>
<organism evidence="4 5">
    <name type="scientific">Brachybacterium ginsengisoli</name>
    <dbReference type="NCBI Taxonomy" id="1331682"/>
    <lineage>
        <taxon>Bacteria</taxon>
        <taxon>Bacillati</taxon>
        <taxon>Actinomycetota</taxon>
        <taxon>Actinomycetes</taxon>
        <taxon>Micrococcales</taxon>
        <taxon>Dermabacteraceae</taxon>
        <taxon>Brachybacterium</taxon>
    </lineage>
</organism>
<dbReference type="InterPro" id="IPR020904">
    <property type="entry name" value="Sc_DH/Rdtase_CS"/>
</dbReference>
<dbReference type="AlphaFoldDB" id="A0A291H0A3"/>
<gene>
    <name evidence="4" type="ORF">CFK41_14125</name>
</gene>
<dbReference type="SUPFAM" id="SSF51735">
    <property type="entry name" value="NAD(P)-binding Rossmann-fold domains"/>
    <property type="match status" value="1"/>
</dbReference>
<dbReference type="InterPro" id="IPR036291">
    <property type="entry name" value="NAD(P)-bd_dom_sf"/>
</dbReference>
<dbReference type="OrthoDB" id="9804774at2"/>
<proteinExistence type="inferred from homology"/>
<dbReference type="KEGG" id="bgg:CFK41_14125"/>
<dbReference type="GO" id="GO:0016491">
    <property type="term" value="F:oxidoreductase activity"/>
    <property type="evidence" value="ECO:0007669"/>
    <property type="project" value="UniProtKB-KW"/>
</dbReference>
<evidence type="ECO:0000313" key="5">
    <source>
        <dbReference type="Proteomes" id="UP000217889"/>
    </source>
</evidence>
<dbReference type="PRINTS" id="PR00081">
    <property type="entry name" value="GDHRDH"/>
</dbReference>
<sequence>MRGALVTGASSGIGRATAIALSRRGETVAVHYGRRREEAERTLAALHGEGHVLVGGDLSDPATAQRVVEEAEAGLGQLDVLVNNAGIAPGPETDHQVDEVDYVTWQQRVTRMLEVDLAAPANLTYLVARSLISRGATGVIVNVGSRGAFRGEPGAPAYAAAKAGLHALGQSMAVALAPHGIAVAAVAPGFVDTPRQLEKLDGPAGDRLRAESPFGRVGTADEVAAAILYLTAPEAQWASGTILDLNGASHLRS</sequence>
<reference evidence="4 5" key="1">
    <citation type="journal article" date="2014" name="Int. J. Syst. Evol. Microbiol.">
        <title>Brachybacterium ginsengisoli sp. nov., isolated from soil of a ginseng field.</title>
        <authorList>
            <person name="Hoang V.A."/>
            <person name="Kim Y.J."/>
            <person name="Nguyen N.L."/>
            <person name="Yang D.C."/>
        </authorList>
    </citation>
    <scope>NUCLEOTIDE SEQUENCE [LARGE SCALE GENOMIC DNA]</scope>
    <source>
        <strain evidence="4 5">DCY80</strain>
    </source>
</reference>
<evidence type="ECO:0000256" key="1">
    <source>
        <dbReference type="ARBA" id="ARBA00006484"/>
    </source>
</evidence>
<evidence type="ECO:0000256" key="2">
    <source>
        <dbReference type="ARBA" id="ARBA00023002"/>
    </source>
</evidence>
<dbReference type="PANTHER" id="PTHR43639:SF1">
    <property type="entry name" value="SHORT-CHAIN DEHYDROGENASE_REDUCTASE FAMILY PROTEIN"/>
    <property type="match status" value="1"/>
</dbReference>
<dbReference type="Proteomes" id="UP000217889">
    <property type="component" value="Chromosome"/>
</dbReference>
<dbReference type="FunFam" id="3.40.50.720:FF:000084">
    <property type="entry name" value="Short-chain dehydrogenase reductase"/>
    <property type="match status" value="1"/>
</dbReference>
<evidence type="ECO:0000256" key="3">
    <source>
        <dbReference type="RuleBase" id="RU000363"/>
    </source>
</evidence>
<dbReference type="PROSITE" id="PS00061">
    <property type="entry name" value="ADH_SHORT"/>
    <property type="match status" value="1"/>
</dbReference>
<protein>
    <submittedName>
        <fullName evidence="4">3-oxoacyl-ACP reductase</fullName>
    </submittedName>
</protein>